<feature type="compositionally biased region" description="Basic and acidic residues" evidence="1">
    <location>
        <begin position="12"/>
        <end position="26"/>
    </location>
</feature>
<feature type="compositionally biased region" description="Acidic residues" evidence="1">
    <location>
        <begin position="1"/>
        <end position="11"/>
    </location>
</feature>
<protein>
    <submittedName>
        <fullName evidence="2">Uncharacterized protein</fullName>
    </submittedName>
</protein>
<comment type="caution">
    <text evidence="2">The sequence shown here is derived from an EMBL/GenBank/DDBJ whole genome shotgun (WGS) entry which is preliminary data.</text>
</comment>
<gene>
    <name evidence="2" type="ORF">WUBG_09342</name>
</gene>
<proteinExistence type="predicted"/>
<evidence type="ECO:0000256" key="1">
    <source>
        <dbReference type="SAM" id="MobiDB-lite"/>
    </source>
</evidence>
<dbReference type="AlphaFoldDB" id="J9AYR6"/>
<feature type="compositionally biased region" description="Polar residues" evidence="1">
    <location>
        <begin position="43"/>
        <end position="57"/>
    </location>
</feature>
<feature type="region of interest" description="Disordered" evidence="1">
    <location>
        <begin position="1"/>
        <end position="57"/>
    </location>
</feature>
<feature type="non-terminal residue" evidence="2">
    <location>
        <position position="1"/>
    </location>
</feature>
<accession>J9AYR6</accession>
<sequence>LESCVEGDNEFYEEHSIKSNRSERSHNLSAEDLCPEPNEFGSHHQSLQKVQNLLNHS</sequence>
<dbReference type="Proteomes" id="UP000004810">
    <property type="component" value="Unassembled WGS sequence"/>
</dbReference>
<organism evidence="2 3">
    <name type="scientific">Wuchereria bancrofti</name>
    <dbReference type="NCBI Taxonomy" id="6293"/>
    <lineage>
        <taxon>Eukaryota</taxon>
        <taxon>Metazoa</taxon>
        <taxon>Ecdysozoa</taxon>
        <taxon>Nematoda</taxon>
        <taxon>Chromadorea</taxon>
        <taxon>Rhabditida</taxon>
        <taxon>Spirurina</taxon>
        <taxon>Spiruromorpha</taxon>
        <taxon>Filarioidea</taxon>
        <taxon>Onchocercidae</taxon>
        <taxon>Wuchereria</taxon>
    </lineage>
</organism>
<evidence type="ECO:0000313" key="3">
    <source>
        <dbReference type="Proteomes" id="UP000004810"/>
    </source>
</evidence>
<name>J9AYR6_WUCBA</name>
<reference evidence="3" key="1">
    <citation type="submission" date="2012-08" db="EMBL/GenBank/DDBJ databases">
        <title>The Genome Sequence of Wuchereria bancrofti.</title>
        <authorList>
            <person name="Nutman T.B."/>
            <person name="Fink D.L."/>
            <person name="Russ C."/>
            <person name="Young S."/>
            <person name="Zeng Q."/>
            <person name="Koehrsen M."/>
            <person name="Alvarado L."/>
            <person name="Berlin A."/>
            <person name="Chapman S.B."/>
            <person name="Chen Z."/>
            <person name="Freedman E."/>
            <person name="Gellesch M."/>
            <person name="Goldberg J."/>
            <person name="Griggs A."/>
            <person name="Gujja S."/>
            <person name="Heilman E.R."/>
            <person name="Heiman D."/>
            <person name="Hepburn T."/>
            <person name="Howarth C."/>
            <person name="Jen D."/>
            <person name="Larson L."/>
            <person name="Lewis B."/>
            <person name="Mehta T."/>
            <person name="Park D."/>
            <person name="Pearson M."/>
            <person name="Roberts A."/>
            <person name="Saif S."/>
            <person name="Shea T."/>
            <person name="Shenoy N."/>
            <person name="Sisk P."/>
            <person name="Stolte C."/>
            <person name="Sykes S."/>
            <person name="Walk T."/>
            <person name="White J."/>
            <person name="Yandava C."/>
            <person name="Haas B."/>
            <person name="Henn M.R."/>
            <person name="Nusbaum C."/>
            <person name="Birren B."/>
        </authorList>
    </citation>
    <scope>NUCLEOTIDE SEQUENCE [LARGE SCALE GENOMIC DNA]</scope>
    <source>
        <strain evidence="3">NA</strain>
    </source>
</reference>
<dbReference type="EMBL" id="ADBV01005151">
    <property type="protein sequence ID" value="EJW79750.1"/>
    <property type="molecule type" value="Genomic_DNA"/>
</dbReference>
<evidence type="ECO:0000313" key="2">
    <source>
        <dbReference type="EMBL" id="EJW79750.1"/>
    </source>
</evidence>